<comment type="caution">
    <text evidence="1">The sequence shown here is derived from an EMBL/GenBank/DDBJ whole genome shotgun (WGS) entry which is preliminary data.</text>
</comment>
<name>A0A9W7SJ39_9PEZI</name>
<dbReference type="EMBL" id="RIBY02002445">
    <property type="protein sequence ID" value="KAH9812989.1"/>
    <property type="molecule type" value="Genomic_DNA"/>
</dbReference>
<reference evidence="1 2" key="1">
    <citation type="journal article" date="2018" name="IMA Fungus">
        <title>IMA Genome-F 10: Nine draft genome sequences of Claviceps purpurea s.lat., including C. arundinis, C. humidiphila, and C. cf. spartinae, pseudomolecules for the pitch canker pathogen Fusarium circinatum, draft genome of Davidsoniella eucalypti, Grosmannia galeiformis, Quambalaria eucalypti, and Teratosphaeria destructans.</title>
        <authorList>
            <person name="Wingfield B.D."/>
            <person name="Liu M."/>
            <person name="Nguyen H.D."/>
            <person name="Lane F.A."/>
            <person name="Morgan S.W."/>
            <person name="De Vos L."/>
            <person name="Wilken P.M."/>
            <person name="Duong T.A."/>
            <person name="Aylward J."/>
            <person name="Coetzee M.P."/>
            <person name="Dadej K."/>
            <person name="De Beer Z.W."/>
            <person name="Findlay W."/>
            <person name="Havenga M."/>
            <person name="Kolarik M."/>
            <person name="Menzies J.G."/>
            <person name="Naidoo K."/>
            <person name="Pochopski O."/>
            <person name="Shoukouhi P."/>
            <person name="Santana Q.C."/>
            <person name="Seifert K.A."/>
            <person name="Soal N."/>
            <person name="Steenkamp E.T."/>
            <person name="Tatham C.T."/>
            <person name="van der Nest M.A."/>
            <person name="Wingfield M.J."/>
        </authorList>
    </citation>
    <scope>NUCLEOTIDE SEQUENCE [LARGE SCALE GENOMIC DNA]</scope>
    <source>
        <strain evidence="1">CMW44962</strain>
    </source>
</reference>
<gene>
    <name evidence="1" type="ORF">Tdes44962_MAKER05756</name>
</gene>
<sequence length="265" mass="29368">MSPRTVCQGIWDFVGCKETHYGVYPASKSQVHFPLLSGDLPTSHPLQQFWSSPEQQASVYSRVLDTGLVPQEGVSVCTRKLQNGQSAPCFSVDVNGAPSVFETTAKMLWQHVKSTCKSLDSGFIVEVNDTHRLSDYTVYPQADRTDSTNRCLVDRRQNLTTAFIAQVRNLYPEYVETNVAPNVQACLMRKPHTGPTTVAIGTRRVSPALLLERGFVEHTVCVQFYGDAEGDFGALKEKLEETLASLKGQKGHTGIEMQVRIAEWG</sequence>
<protein>
    <submittedName>
        <fullName evidence="1">Uncharacterized protein</fullName>
    </submittedName>
</protein>
<evidence type="ECO:0000313" key="1">
    <source>
        <dbReference type="EMBL" id="KAH9812989.1"/>
    </source>
</evidence>
<keyword evidence="2" id="KW-1185">Reference proteome</keyword>
<organism evidence="1 2">
    <name type="scientific">Teratosphaeria destructans</name>
    <dbReference type="NCBI Taxonomy" id="418781"/>
    <lineage>
        <taxon>Eukaryota</taxon>
        <taxon>Fungi</taxon>
        <taxon>Dikarya</taxon>
        <taxon>Ascomycota</taxon>
        <taxon>Pezizomycotina</taxon>
        <taxon>Dothideomycetes</taxon>
        <taxon>Dothideomycetidae</taxon>
        <taxon>Mycosphaerellales</taxon>
        <taxon>Teratosphaeriaceae</taxon>
        <taxon>Teratosphaeria</taxon>
    </lineage>
</organism>
<dbReference type="AlphaFoldDB" id="A0A9W7SJ39"/>
<evidence type="ECO:0000313" key="2">
    <source>
        <dbReference type="Proteomes" id="UP001138500"/>
    </source>
</evidence>
<dbReference type="Proteomes" id="UP001138500">
    <property type="component" value="Unassembled WGS sequence"/>
</dbReference>
<reference evidence="1 2" key="2">
    <citation type="journal article" date="2021" name="Curr. Genet.">
        <title>Genetic response to nitrogen starvation in the aggressive Eucalyptus foliar pathogen Teratosphaeria destructans.</title>
        <authorList>
            <person name="Havenga M."/>
            <person name="Wingfield B.D."/>
            <person name="Wingfield M.J."/>
            <person name="Dreyer L.L."/>
            <person name="Roets F."/>
            <person name="Aylward J."/>
        </authorList>
    </citation>
    <scope>NUCLEOTIDE SEQUENCE [LARGE SCALE GENOMIC DNA]</scope>
    <source>
        <strain evidence="1">CMW44962</strain>
    </source>
</reference>
<accession>A0A9W7SJ39</accession>
<dbReference type="OrthoDB" id="10315842at2759"/>
<proteinExistence type="predicted"/>